<dbReference type="InterPro" id="IPR007484">
    <property type="entry name" value="Peptidase_M28"/>
</dbReference>
<feature type="chain" id="PRO_5029474445" evidence="1">
    <location>
        <begin position="21"/>
        <end position="570"/>
    </location>
</feature>
<proteinExistence type="predicted"/>
<dbReference type="AlphaFoldDB" id="A0A7K1XUR7"/>
<evidence type="ECO:0000259" key="2">
    <source>
        <dbReference type="Pfam" id="PF04389"/>
    </source>
</evidence>
<dbReference type="EMBL" id="WVHS01000001">
    <property type="protein sequence ID" value="MXV14753.1"/>
    <property type="molecule type" value="Genomic_DNA"/>
</dbReference>
<feature type="signal peptide" evidence="1">
    <location>
        <begin position="1"/>
        <end position="20"/>
    </location>
</feature>
<dbReference type="InterPro" id="IPR046450">
    <property type="entry name" value="PA_dom_sf"/>
</dbReference>
<keyword evidence="4" id="KW-1185">Reference proteome</keyword>
<dbReference type="SUPFAM" id="SSF53187">
    <property type="entry name" value="Zn-dependent exopeptidases"/>
    <property type="match status" value="1"/>
</dbReference>
<dbReference type="SUPFAM" id="SSF52025">
    <property type="entry name" value="PA domain"/>
    <property type="match status" value="1"/>
</dbReference>
<gene>
    <name evidence="3" type="ORF">GS398_05545</name>
</gene>
<dbReference type="Gene3D" id="3.40.630.10">
    <property type="entry name" value="Zn peptidases"/>
    <property type="match status" value="1"/>
</dbReference>
<organism evidence="3 4">
    <name type="scientific">Hufsiella ginkgonis</name>
    <dbReference type="NCBI Taxonomy" id="2695274"/>
    <lineage>
        <taxon>Bacteria</taxon>
        <taxon>Pseudomonadati</taxon>
        <taxon>Bacteroidota</taxon>
        <taxon>Sphingobacteriia</taxon>
        <taxon>Sphingobacteriales</taxon>
        <taxon>Sphingobacteriaceae</taxon>
        <taxon>Hufsiella</taxon>
    </lineage>
</organism>
<keyword evidence="1" id="KW-0732">Signal</keyword>
<dbReference type="Gene3D" id="3.50.30.30">
    <property type="match status" value="1"/>
</dbReference>
<protein>
    <submittedName>
        <fullName evidence="3">M28 family peptidase</fullName>
    </submittedName>
</protein>
<dbReference type="Pfam" id="PF04389">
    <property type="entry name" value="Peptidase_M28"/>
    <property type="match status" value="1"/>
</dbReference>
<feature type="domain" description="Peptidase M28" evidence="2">
    <location>
        <begin position="257"/>
        <end position="467"/>
    </location>
</feature>
<dbReference type="Proteomes" id="UP000451233">
    <property type="component" value="Unassembled WGS sequence"/>
</dbReference>
<evidence type="ECO:0000313" key="4">
    <source>
        <dbReference type="Proteomes" id="UP000451233"/>
    </source>
</evidence>
<accession>A0A7K1XUR7</accession>
<evidence type="ECO:0000313" key="3">
    <source>
        <dbReference type="EMBL" id="MXV14753.1"/>
    </source>
</evidence>
<evidence type="ECO:0000256" key="1">
    <source>
        <dbReference type="SAM" id="SignalP"/>
    </source>
</evidence>
<sequence length="570" mass="62260">MRKSLVFLLVSASAMGAATAQNIKAVTAGYYELTRTAFNADRAYNTVSFVEKRFRIAGNKGFDESIRNVEETLKKAGYVPEKQGEADGPLTYRIEKRQMTRPTWEPISASLTIKGESKPLLELKTNRNMLAINSDSTVNGGFTASVVYVGRGTPAELEGKDLQGKILFGEGSIGRLADLAGQKGGAGVLAYNLPAYTQPEKHPNSIQFSSVSGRAKVVAFLLSYQAKERLKAALAKGEVSVNMMAKARSYPSEELTIVANVRGNVKPAERFVFSAHVQEPGANDNASGVGALAEMANVTAQLVKSGKLKPMRTLTFLWGDEIVSTRRYITDDAERAKGIKWGMSLDMVGEDTEKTGGTFLIEKMKDPSAVWTRGDDKHTEWGASEVKENDLFPHYFNDFVINRCKEQGKFANWVVNSNPYEGGSDHTPFLNAKIPGLLMWHFTDVYYHTDGDRIENVSKTTLKNVGVSALVTAYTLVSADAVTAGAIGDEIVEAAKSRLETELKLSKAAVKGGRALADEQHIVEAWWMWYDKALDTTNDLQTGGSSGDVKAGIAAKKKSLKDFYDALNWN</sequence>
<dbReference type="RefSeq" id="WP_160905704.1">
    <property type="nucleotide sequence ID" value="NZ_WVHS01000001.1"/>
</dbReference>
<comment type="caution">
    <text evidence="3">The sequence shown here is derived from an EMBL/GenBank/DDBJ whole genome shotgun (WGS) entry which is preliminary data.</text>
</comment>
<reference evidence="3 4" key="1">
    <citation type="submission" date="2019-11" db="EMBL/GenBank/DDBJ databases">
        <title>Pedobacter sp. HMF7056 Genome sequencing and assembly.</title>
        <authorList>
            <person name="Kang H."/>
            <person name="Kim H."/>
            <person name="Joh K."/>
        </authorList>
    </citation>
    <scope>NUCLEOTIDE SEQUENCE [LARGE SCALE GENOMIC DNA]</scope>
    <source>
        <strain evidence="3 4">HMF7056</strain>
    </source>
</reference>
<name>A0A7K1XUR7_9SPHI</name>